<dbReference type="AlphaFoldDB" id="A0AAD5L9T0"/>
<evidence type="ECO:0000313" key="3">
    <source>
        <dbReference type="Proteomes" id="UP001209570"/>
    </source>
</evidence>
<proteinExistence type="predicted"/>
<gene>
    <name evidence="2" type="ORF">P43SY_001236</name>
</gene>
<evidence type="ECO:0000313" key="2">
    <source>
        <dbReference type="EMBL" id="KAJ0393796.1"/>
    </source>
</evidence>
<reference evidence="2" key="1">
    <citation type="submission" date="2021-12" db="EMBL/GenBank/DDBJ databases">
        <title>Prjna785345.</title>
        <authorList>
            <person name="Rujirawat T."/>
            <person name="Krajaejun T."/>
        </authorList>
    </citation>
    <scope>NUCLEOTIDE SEQUENCE</scope>
    <source>
        <strain evidence="2">Pi057C3</strain>
    </source>
</reference>
<name>A0AAD5L9T0_PYTIN</name>
<feature type="region of interest" description="Disordered" evidence="1">
    <location>
        <begin position="85"/>
        <end position="124"/>
    </location>
</feature>
<keyword evidence="3" id="KW-1185">Reference proteome</keyword>
<sequence length="189" mass="20355">MSAAAWKNVEQEEYEASAPAVKAHFHALRAEEAWKRNAFDVVETEARRASAQFMEAANAVHDKRTVDALLVLAGNYEYRANEARARLPSPNNSTAGSAPGIDASKNESHVDVKGPAGSSDDLPAHGFIPMSSGLEDHDPKANADAETQLTQATAEIEELWQRLNELGLSSSSGSDKQWHPECAINVCGT</sequence>
<evidence type="ECO:0000256" key="1">
    <source>
        <dbReference type="SAM" id="MobiDB-lite"/>
    </source>
</evidence>
<dbReference type="Proteomes" id="UP001209570">
    <property type="component" value="Unassembled WGS sequence"/>
</dbReference>
<accession>A0AAD5L9T0</accession>
<dbReference type="EMBL" id="JAKCXM010000461">
    <property type="protein sequence ID" value="KAJ0393796.1"/>
    <property type="molecule type" value="Genomic_DNA"/>
</dbReference>
<protein>
    <submittedName>
        <fullName evidence="2">Uncharacterized protein</fullName>
    </submittedName>
</protein>
<organism evidence="2 3">
    <name type="scientific">Pythium insidiosum</name>
    <name type="common">Pythiosis disease agent</name>
    <dbReference type="NCBI Taxonomy" id="114742"/>
    <lineage>
        <taxon>Eukaryota</taxon>
        <taxon>Sar</taxon>
        <taxon>Stramenopiles</taxon>
        <taxon>Oomycota</taxon>
        <taxon>Peronosporomycetes</taxon>
        <taxon>Pythiales</taxon>
        <taxon>Pythiaceae</taxon>
        <taxon>Pythium</taxon>
    </lineage>
</organism>
<comment type="caution">
    <text evidence="2">The sequence shown here is derived from an EMBL/GenBank/DDBJ whole genome shotgun (WGS) entry which is preliminary data.</text>
</comment>